<evidence type="ECO:0000259" key="7">
    <source>
        <dbReference type="SMART" id="SM00859"/>
    </source>
</evidence>
<evidence type="ECO:0000256" key="4">
    <source>
        <dbReference type="ARBA" id="ARBA00022857"/>
    </source>
</evidence>
<dbReference type="AlphaFoldDB" id="A0A0K8NXH7"/>
<dbReference type="InterPro" id="IPR036291">
    <property type="entry name" value="NAD(P)-bd_dom_sf"/>
</dbReference>
<comment type="caution">
    <text evidence="8">The sequence shown here is derived from an EMBL/GenBank/DDBJ whole genome shotgun (WGS) entry which is preliminary data.</text>
</comment>
<dbReference type="InterPro" id="IPR058924">
    <property type="entry name" value="AGPR_dimerisation_dom"/>
</dbReference>
<feature type="domain" description="Semialdehyde dehydrogenase NAD-binding" evidence="7">
    <location>
        <begin position="4"/>
        <end position="105"/>
    </location>
</feature>
<dbReference type="CDD" id="cd23935">
    <property type="entry name" value="AGPR_2_C"/>
    <property type="match status" value="1"/>
</dbReference>
<evidence type="ECO:0000256" key="1">
    <source>
        <dbReference type="ARBA" id="ARBA00022490"/>
    </source>
</evidence>
<dbReference type="UniPathway" id="UPA00068">
    <property type="reaction ID" value="UER00108"/>
</dbReference>
<gene>
    <name evidence="6" type="primary">argC</name>
    <name evidence="8" type="ORF">ISF6_0643</name>
</gene>
<dbReference type="PANTHER" id="PTHR32338">
    <property type="entry name" value="N-ACETYL-GAMMA-GLUTAMYL-PHOSPHATE REDUCTASE, CHLOROPLASTIC-RELATED-RELATED"/>
    <property type="match status" value="1"/>
</dbReference>
<dbReference type="GO" id="GO:0051287">
    <property type="term" value="F:NAD binding"/>
    <property type="evidence" value="ECO:0007669"/>
    <property type="project" value="InterPro"/>
</dbReference>
<dbReference type="CDD" id="cd17896">
    <property type="entry name" value="AGPR_2_N"/>
    <property type="match status" value="1"/>
</dbReference>
<dbReference type="InterPro" id="IPR050085">
    <property type="entry name" value="AGPR"/>
</dbReference>
<proteinExistence type="inferred from homology"/>
<keyword evidence="1 6" id="KW-0963">Cytoplasm</keyword>
<comment type="similarity">
    <text evidence="6">Belongs to the NAGSA dehydrogenase family. Type 2 subfamily.</text>
</comment>
<dbReference type="GO" id="GO:0006526">
    <property type="term" value="P:L-arginine biosynthetic process"/>
    <property type="evidence" value="ECO:0007669"/>
    <property type="project" value="UniProtKB-UniRule"/>
</dbReference>
<feature type="active site" evidence="6">
    <location>
        <position position="116"/>
    </location>
</feature>
<dbReference type="Gene3D" id="3.40.50.720">
    <property type="entry name" value="NAD(P)-binding Rossmann-like Domain"/>
    <property type="match status" value="1"/>
</dbReference>
<dbReference type="InterPro" id="IPR000534">
    <property type="entry name" value="Semialdehyde_DH_NAD-bd"/>
</dbReference>
<dbReference type="RefSeq" id="WP_054019158.1">
    <property type="nucleotide sequence ID" value="NZ_BBYR01000013.1"/>
</dbReference>
<dbReference type="STRING" id="1547922.ISF6_0643"/>
<comment type="function">
    <text evidence="6">Catalyzes the NADPH-dependent reduction of N-acetyl-5-glutamyl phosphate to yield N-acetyl-L-glutamate 5-semialdehyde.</text>
</comment>
<evidence type="ECO:0000256" key="3">
    <source>
        <dbReference type="ARBA" id="ARBA00022605"/>
    </source>
</evidence>
<comment type="catalytic activity">
    <reaction evidence="6">
        <text>N-acetyl-L-glutamate 5-semialdehyde + phosphate + NADP(+) = N-acetyl-L-glutamyl 5-phosphate + NADPH + H(+)</text>
        <dbReference type="Rhea" id="RHEA:21588"/>
        <dbReference type="ChEBI" id="CHEBI:15378"/>
        <dbReference type="ChEBI" id="CHEBI:29123"/>
        <dbReference type="ChEBI" id="CHEBI:43474"/>
        <dbReference type="ChEBI" id="CHEBI:57783"/>
        <dbReference type="ChEBI" id="CHEBI:57936"/>
        <dbReference type="ChEBI" id="CHEBI:58349"/>
        <dbReference type="EC" id="1.2.1.38"/>
    </reaction>
</comment>
<dbReference type="SUPFAM" id="SSF55347">
    <property type="entry name" value="Glyceraldehyde-3-phosphate dehydrogenase-like, C-terminal domain"/>
    <property type="match status" value="1"/>
</dbReference>
<evidence type="ECO:0000256" key="6">
    <source>
        <dbReference type="HAMAP-Rule" id="MF_01110"/>
    </source>
</evidence>
<dbReference type="SMART" id="SM00859">
    <property type="entry name" value="Semialdhyde_dh"/>
    <property type="match status" value="1"/>
</dbReference>
<dbReference type="InterPro" id="IPR010136">
    <property type="entry name" value="AGPR_type-2"/>
</dbReference>
<evidence type="ECO:0000313" key="9">
    <source>
        <dbReference type="Proteomes" id="UP000037660"/>
    </source>
</evidence>
<dbReference type="Gene3D" id="3.30.360.10">
    <property type="entry name" value="Dihydrodipicolinate Reductase, domain 2"/>
    <property type="match status" value="1"/>
</dbReference>
<dbReference type="PANTHER" id="PTHR32338:SF10">
    <property type="entry name" value="N-ACETYL-GAMMA-GLUTAMYL-PHOSPHATE REDUCTASE, CHLOROPLASTIC-RELATED"/>
    <property type="match status" value="1"/>
</dbReference>
<keyword evidence="4 6" id="KW-0521">NADP</keyword>
<dbReference type="SUPFAM" id="SSF51735">
    <property type="entry name" value="NAD(P)-binding Rossmann-fold domains"/>
    <property type="match status" value="1"/>
</dbReference>
<dbReference type="HAMAP" id="MF_01110">
    <property type="entry name" value="ArgC_type2"/>
    <property type="match status" value="1"/>
</dbReference>
<dbReference type="OrthoDB" id="9801289at2"/>
<dbReference type="Pfam" id="PF01118">
    <property type="entry name" value="Semialdhyde_dh"/>
    <property type="match status" value="1"/>
</dbReference>
<keyword evidence="2 6" id="KW-0055">Arginine biosynthesis</keyword>
<evidence type="ECO:0000313" key="8">
    <source>
        <dbReference type="EMBL" id="GAP35078.1"/>
    </source>
</evidence>
<comment type="subcellular location">
    <subcellularLocation>
        <location evidence="6">Cytoplasm</location>
    </subcellularLocation>
</comment>
<name>A0A0K8NXH7_PISS1</name>
<dbReference type="Pfam" id="PF22698">
    <property type="entry name" value="Semialdhyde_dhC_1"/>
    <property type="match status" value="1"/>
</dbReference>
<keyword evidence="3 6" id="KW-0028">Amino-acid biosynthesis</keyword>
<keyword evidence="5 6" id="KW-0560">Oxidoreductase</keyword>
<dbReference type="NCBIfam" id="TIGR01851">
    <property type="entry name" value="argC_other"/>
    <property type="match status" value="1"/>
</dbReference>
<dbReference type="EC" id="1.2.1.38" evidence="6"/>
<evidence type="ECO:0000256" key="5">
    <source>
        <dbReference type="ARBA" id="ARBA00023002"/>
    </source>
</evidence>
<keyword evidence="9" id="KW-1185">Reference proteome</keyword>
<organism evidence="8 9">
    <name type="scientific">Piscinibacter sakaiensis</name>
    <name type="common">Ideonella sakaiensis</name>
    <dbReference type="NCBI Taxonomy" id="1547922"/>
    <lineage>
        <taxon>Bacteria</taxon>
        <taxon>Pseudomonadati</taxon>
        <taxon>Pseudomonadota</taxon>
        <taxon>Betaproteobacteria</taxon>
        <taxon>Burkholderiales</taxon>
        <taxon>Sphaerotilaceae</taxon>
        <taxon>Piscinibacter</taxon>
    </lineage>
</organism>
<reference evidence="9" key="1">
    <citation type="submission" date="2015-07" db="EMBL/GenBank/DDBJ databases">
        <title>Discovery of a poly(ethylene terephthalate assimilation.</title>
        <authorList>
            <person name="Yoshida S."/>
            <person name="Hiraga K."/>
            <person name="Takehana T."/>
            <person name="Taniguchi I."/>
            <person name="Yamaji H."/>
            <person name="Maeda Y."/>
            <person name="Toyohara K."/>
            <person name="Miyamoto K."/>
            <person name="Kimura Y."/>
            <person name="Oda K."/>
        </authorList>
    </citation>
    <scope>NUCLEOTIDE SEQUENCE [LARGE SCALE GENOMIC DNA]</scope>
    <source>
        <strain evidence="9">NBRC 110686 / TISTR 2288 / 201-F6</strain>
    </source>
</reference>
<protein>
    <recommendedName>
        <fullName evidence="6">N-acetyl-gamma-glutamyl-phosphate reductase</fullName>
        <shortName evidence="6">AGPR</shortName>
        <ecNumber evidence="6">1.2.1.38</ecNumber>
    </recommendedName>
    <alternativeName>
        <fullName evidence="6">N-acetyl-glutamate semialdehyde dehydrogenase</fullName>
        <shortName evidence="6">NAGSA dehydrogenase</shortName>
    </alternativeName>
</protein>
<dbReference type="EMBL" id="BBYR01000013">
    <property type="protein sequence ID" value="GAP35078.1"/>
    <property type="molecule type" value="Genomic_DNA"/>
</dbReference>
<reference evidence="8 9" key="2">
    <citation type="journal article" date="2016" name="Science">
        <title>A bacterium that degrades and assimilates poly(ethylene terephthalate).</title>
        <authorList>
            <person name="Yoshida S."/>
            <person name="Hiraga K."/>
            <person name="Takehana T."/>
            <person name="Taniguchi I."/>
            <person name="Yamaji H."/>
            <person name="Maeda Y."/>
            <person name="Toyohara K."/>
            <person name="Miyamoto K."/>
            <person name="Kimura Y."/>
            <person name="Oda K."/>
        </authorList>
    </citation>
    <scope>NUCLEOTIDE SEQUENCE [LARGE SCALE GENOMIC DNA]</scope>
    <source>
        <strain evidence="9">NBRC 110686 / TISTR 2288 / 201-F6</strain>
    </source>
</reference>
<accession>A0A0K8NXH7</accession>
<evidence type="ECO:0000256" key="2">
    <source>
        <dbReference type="ARBA" id="ARBA00022571"/>
    </source>
</evidence>
<comment type="pathway">
    <text evidence="6">Amino-acid biosynthesis; L-arginine biosynthesis; N(2)-acetyl-L-ornithine from L-glutamate: step 3/4.</text>
</comment>
<dbReference type="GO" id="GO:0003942">
    <property type="term" value="F:N-acetyl-gamma-glutamyl-phosphate reductase activity"/>
    <property type="evidence" value="ECO:0007669"/>
    <property type="project" value="UniProtKB-UniRule"/>
</dbReference>
<dbReference type="GO" id="GO:0005737">
    <property type="term" value="C:cytoplasm"/>
    <property type="evidence" value="ECO:0007669"/>
    <property type="project" value="UniProtKB-SubCell"/>
</dbReference>
<sequence>MVYRVYVDGQEGTTGLRIHEYLAQRSDVELLRIDPAQRKNADERRRLLNAADVAFLCLPDAAAREAAAMVDNPRTCLIDASTAHRTAPGWAFGLPELAPGQRDALRAGKRIANPGCHASAFILLLRPLTDAGVVPRERVVSATSLTGYSGGGKKMIEQYEAGGDPALKSPRPYALGLAHKHLPEMQRHGGLAQPPIFMPVVGDYYKGLAVSVPLALADLAPGTTAERLHEVLAARYAGERFVRVLPLRDPGTLADGFLDVQGANDTNRVDLFVFANETQAVLVARLDNLGKGASGAAVQSMNVHLGLDEGMGL</sequence>
<dbReference type="Proteomes" id="UP000037660">
    <property type="component" value="Unassembled WGS sequence"/>
</dbReference>